<evidence type="ECO:0000313" key="1">
    <source>
        <dbReference type="EnsemblMetazoa" id="MESCA006997-PA"/>
    </source>
</evidence>
<reference evidence="2" key="1">
    <citation type="submission" date="2013-02" db="EMBL/GenBank/DDBJ databases">
        <authorList>
            <person name="Hughes D."/>
        </authorList>
    </citation>
    <scope>NUCLEOTIDE SEQUENCE</scope>
    <source>
        <strain>Durham</strain>
        <strain evidence="2">NC isolate 2 -- Noor lab</strain>
    </source>
</reference>
<proteinExistence type="predicted"/>
<evidence type="ECO:0000313" key="2">
    <source>
        <dbReference type="Proteomes" id="UP000015102"/>
    </source>
</evidence>
<dbReference type="HOGENOM" id="CLU_2624831_0_0_1"/>
<reference evidence="1" key="2">
    <citation type="submission" date="2015-06" db="UniProtKB">
        <authorList>
            <consortium name="EnsemblMetazoa"/>
        </authorList>
    </citation>
    <scope>IDENTIFICATION</scope>
</reference>
<name>T1GTG6_MEGSC</name>
<protein>
    <submittedName>
        <fullName evidence="1">Uncharacterized protein</fullName>
    </submittedName>
</protein>
<dbReference type="AlphaFoldDB" id="T1GTG6"/>
<organism evidence="1 2">
    <name type="scientific">Megaselia scalaris</name>
    <name type="common">Humpbacked fly</name>
    <name type="synonym">Phora scalaris</name>
    <dbReference type="NCBI Taxonomy" id="36166"/>
    <lineage>
        <taxon>Eukaryota</taxon>
        <taxon>Metazoa</taxon>
        <taxon>Ecdysozoa</taxon>
        <taxon>Arthropoda</taxon>
        <taxon>Hexapoda</taxon>
        <taxon>Insecta</taxon>
        <taxon>Pterygota</taxon>
        <taxon>Neoptera</taxon>
        <taxon>Endopterygota</taxon>
        <taxon>Diptera</taxon>
        <taxon>Brachycera</taxon>
        <taxon>Muscomorpha</taxon>
        <taxon>Platypezoidea</taxon>
        <taxon>Phoridae</taxon>
        <taxon>Megaseliini</taxon>
        <taxon>Megaselia</taxon>
    </lineage>
</organism>
<sequence length="78" mass="9191">MLEQLPSPTGEQQQKTVCHRWMDVYVCVYKDLIGNIKCIKQAGFSVVFKLTHIPILENWTDYTKVQFTWHLFATPDFI</sequence>
<dbReference type="EMBL" id="CAQQ02164318">
    <property type="status" value="NOT_ANNOTATED_CDS"/>
    <property type="molecule type" value="Genomic_DNA"/>
</dbReference>
<dbReference type="Proteomes" id="UP000015102">
    <property type="component" value="Unassembled WGS sequence"/>
</dbReference>
<accession>T1GTG6</accession>
<dbReference type="EnsemblMetazoa" id="MESCA006997-RA">
    <property type="protein sequence ID" value="MESCA006997-PA"/>
    <property type="gene ID" value="MESCA006997"/>
</dbReference>
<keyword evidence="2" id="KW-1185">Reference proteome</keyword>